<protein>
    <recommendedName>
        <fullName evidence="3">YviE</fullName>
    </recommendedName>
</protein>
<reference evidence="1 2" key="1">
    <citation type="submission" date="2013-12" db="EMBL/GenBank/DDBJ databases">
        <title>Draft genome sequence of Caloranaerobacter sp. H53214.</title>
        <authorList>
            <person name="Jiang L.J."/>
            <person name="Shao Z.Z."/>
            <person name="Long M.N."/>
        </authorList>
    </citation>
    <scope>NUCLEOTIDE SEQUENCE [LARGE SCALE GENOMIC DNA]</scope>
    <source>
        <strain evidence="1 2">H53214</strain>
    </source>
</reference>
<sequence length="182" mass="20928">MSLQITTTRAMIQINIIDGKMSIRQPRGEQNIHTTMPKVRIESEKPKVIIDQSQCFAEAGLKNYLELTREAARVGRQRVLEGIARIAEDGDRMAQIENGMPPAIPELAEKNVWEELDYNIDFIPKSRPKIDVKGSLKIDWELGKVNIDYKVNKPIINFQRGKVEIYLKQKPSIKIRYIDVKV</sequence>
<evidence type="ECO:0000313" key="2">
    <source>
        <dbReference type="Proteomes" id="UP000029622"/>
    </source>
</evidence>
<dbReference type="InterPro" id="IPR045527">
    <property type="entry name" value="DUF6470"/>
</dbReference>
<dbReference type="Pfam" id="PF20074">
    <property type="entry name" value="DUF6470"/>
    <property type="match status" value="1"/>
</dbReference>
<accession>A0A096DL11</accession>
<organism evidence="1 2">
    <name type="scientific">Caloranaerobacter azorensis H53214</name>
    <dbReference type="NCBI Taxonomy" id="1156417"/>
    <lineage>
        <taxon>Bacteria</taxon>
        <taxon>Bacillati</taxon>
        <taxon>Bacillota</taxon>
        <taxon>Tissierellia</taxon>
        <taxon>Tissierellales</taxon>
        <taxon>Thermohalobacteraceae</taxon>
        <taxon>Caloranaerobacter</taxon>
    </lineage>
</organism>
<dbReference type="STRING" id="1156417.Y919_08840"/>
<dbReference type="Proteomes" id="UP000029622">
    <property type="component" value="Unassembled WGS sequence"/>
</dbReference>
<dbReference type="EMBL" id="AZTB01000046">
    <property type="protein sequence ID" value="KGG79981.1"/>
    <property type="molecule type" value="Genomic_DNA"/>
</dbReference>
<name>A0A096DL11_9FIRM</name>
<comment type="caution">
    <text evidence="1">The sequence shown here is derived from an EMBL/GenBank/DDBJ whole genome shotgun (WGS) entry which is preliminary data.</text>
</comment>
<dbReference type="RefSeq" id="WP_035164077.1">
    <property type="nucleotide sequence ID" value="NZ_AZTB01000046.1"/>
</dbReference>
<dbReference type="AlphaFoldDB" id="A0A096DL11"/>
<evidence type="ECO:0008006" key="3">
    <source>
        <dbReference type="Google" id="ProtNLM"/>
    </source>
</evidence>
<gene>
    <name evidence="1" type="ORF">Y919_08840</name>
</gene>
<evidence type="ECO:0000313" key="1">
    <source>
        <dbReference type="EMBL" id="KGG79981.1"/>
    </source>
</evidence>
<proteinExistence type="predicted"/>